<evidence type="ECO:0000313" key="8">
    <source>
        <dbReference type="EMBL" id="SUP39755.1"/>
    </source>
</evidence>
<comment type="function">
    <text evidence="6">Required for chromosome condensation and partitioning.</text>
</comment>
<dbReference type="SUPFAM" id="SSF52540">
    <property type="entry name" value="P-loop containing nucleoside triphosphate hydrolases"/>
    <property type="match status" value="1"/>
</dbReference>
<dbReference type="OrthoDB" id="9808768at2"/>
<feature type="coiled-coil region" evidence="6">
    <location>
        <begin position="402"/>
        <end position="429"/>
    </location>
</feature>
<evidence type="ECO:0000256" key="2">
    <source>
        <dbReference type="ARBA" id="ARBA00022741"/>
    </source>
</evidence>
<proteinExistence type="inferred from homology"/>
<feature type="coiled-coil region" evidence="6">
    <location>
        <begin position="992"/>
        <end position="1029"/>
    </location>
</feature>
<comment type="subunit">
    <text evidence="6">Homodimer.</text>
</comment>
<evidence type="ECO:0000256" key="1">
    <source>
        <dbReference type="ARBA" id="ARBA00022490"/>
    </source>
</evidence>
<dbReference type="SUPFAM" id="SSF75553">
    <property type="entry name" value="Smc hinge domain"/>
    <property type="match status" value="1"/>
</dbReference>
<evidence type="ECO:0000256" key="6">
    <source>
        <dbReference type="HAMAP-Rule" id="MF_01894"/>
    </source>
</evidence>
<dbReference type="GO" id="GO:0005737">
    <property type="term" value="C:cytoplasm"/>
    <property type="evidence" value="ECO:0007669"/>
    <property type="project" value="UniProtKB-SubCell"/>
</dbReference>
<evidence type="ECO:0000256" key="5">
    <source>
        <dbReference type="ARBA" id="ARBA00023125"/>
    </source>
</evidence>
<evidence type="ECO:0000259" key="7">
    <source>
        <dbReference type="SMART" id="SM00968"/>
    </source>
</evidence>
<dbReference type="HAMAP" id="MF_01894">
    <property type="entry name" value="Smc_prok"/>
    <property type="match status" value="1"/>
</dbReference>
<dbReference type="Gene3D" id="3.30.70.1620">
    <property type="match status" value="1"/>
</dbReference>
<dbReference type="CDD" id="cd03278">
    <property type="entry name" value="ABC_SMC_barmotin"/>
    <property type="match status" value="1"/>
</dbReference>
<dbReference type="EMBL" id="UHIO01000001">
    <property type="protein sequence ID" value="SUP39755.1"/>
    <property type="molecule type" value="Genomic_DNA"/>
</dbReference>
<feature type="domain" description="SMC hinge" evidence="7">
    <location>
        <begin position="522"/>
        <end position="637"/>
    </location>
</feature>
<dbReference type="RefSeq" id="WP_115309408.1">
    <property type="nucleotide sequence ID" value="NZ_UHIO01000001.1"/>
</dbReference>
<keyword evidence="4 6" id="KW-0175">Coiled coil</keyword>
<keyword evidence="1 6" id="KW-0963">Cytoplasm</keyword>
<comment type="domain">
    <text evidence="6">Contains large globular domains required for ATP hydrolysis at each terminus and a third globular domain forming a flexible hinge near the middle of the molecule. These domains are separated by coiled-coil structures.</text>
</comment>
<dbReference type="SMART" id="SM00968">
    <property type="entry name" value="SMC_hinge"/>
    <property type="match status" value="1"/>
</dbReference>
<feature type="coiled-coil region" evidence="6">
    <location>
        <begin position="686"/>
        <end position="720"/>
    </location>
</feature>
<evidence type="ECO:0000256" key="4">
    <source>
        <dbReference type="ARBA" id="ARBA00023054"/>
    </source>
</evidence>
<dbReference type="AlphaFoldDB" id="A0A380NGD7"/>
<dbReference type="GO" id="GO:0016887">
    <property type="term" value="F:ATP hydrolysis activity"/>
    <property type="evidence" value="ECO:0007669"/>
    <property type="project" value="InterPro"/>
</dbReference>
<dbReference type="NCBIfam" id="TIGR02168">
    <property type="entry name" value="SMC_prok_B"/>
    <property type="match status" value="1"/>
</dbReference>
<evidence type="ECO:0000256" key="3">
    <source>
        <dbReference type="ARBA" id="ARBA00022840"/>
    </source>
</evidence>
<dbReference type="GO" id="GO:0007062">
    <property type="term" value="P:sister chromatid cohesion"/>
    <property type="evidence" value="ECO:0007669"/>
    <property type="project" value="InterPro"/>
</dbReference>
<dbReference type="GO" id="GO:0006260">
    <property type="term" value="P:DNA replication"/>
    <property type="evidence" value="ECO:0007669"/>
    <property type="project" value="UniProtKB-UniRule"/>
</dbReference>
<gene>
    <name evidence="6 8" type="primary">smc</name>
    <name evidence="8" type="ORF">NCTC12020_00128</name>
</gene>
<comment type="subcellular location">
    <subcellularLocation>
        <location evidence="6">Cytoplasm</location>
    </subcellularLocation>
</comment>
<name>A0A380NGD7_9FIRM</name>
<dbReference type="InterPro" id="IPR027417">
    <property type="entry name" value="P-loop_NTPase"/>
</dbReference>
<comment type="similarity">
    <text evidence="6">Belongs to the SMC family.</text>
</comment>
<dbReference type="InterPro" id="IPR010935">
    <property type="entry name" value="SMC_hinge"/>
</dbReference>
<dbReference type="Proteomes" id="UP000255367">
    <property type="component" value="Unassembled WGS sequence"/>
</dbReference>
<protein>
    <recommendedName>
        <fullName evidence="6">Chromosome partition protein Smc</fullName>
    </recommendedName>
</protein>
<reference evidence="8 9" key="1">
    <citation type="submission" date="2018-06" db="EMBL/GenBank/DDBJ databases">
        <authorList>
            <consortium name="Pathogen Informatics"/>
            <person name="Doyle S."/>
        </authorList>
    </citation>
    <scope>NUCLEOTIDE SEQUENCE [LARGE SCALE GENOMIC DNA]</scope>
    <source>
        <strain evidence="8 9">NCTC12020</strain>
    </source>
</reference>
<dbReference type="InterPro" id="IPR024704">
    <property type="entry name" value="SMC"/>
</dbReference>
<feature type="binding site" evidence="6">
    <location>
        <begin position="32"/>
        <end position="39"/>
    </location>
    <ligand>
        <name>ATP</name>
        <dbReference type="ChEBI" id="CHEBI:30616"/>
    </ligand>
</feature>
<dbReference type="Pfam" id="PF02463">
    <property type="entry name" value="SMC_N"/>
    <property type="match status" value="1"/>
</dbReference>
<dbReference type="PANTHER" id="PTHR43977">
    <property type="entry name" value="STRUCTURAL MAINTENANCE OF CHROMOSOMES PROTEIN 3"/>
    <property type="match status" value="1"/>
</dbReference>
<dbReference type="GO" id="GO:0003677">
    <property type="term" value="F:DNA binding"/>
    <property type="evidence" value="ECO:0007669"/>
    <property type="project" value="UniProtKB-UniRule"/>
</dbReference>
<dbReference type="Pfam" id="PF06470">
    <property type="entry name" value="SMC_hinge"/>
    <property type="match status" value="1"/>
</dbReference>
<keyword evidence="5 6" id="KW-0238">DNA-binding</keyword>
<dbReference type="Gene3D" id="1.20.1060.20">
    <property type="match status" value="1"/>
</dbReference>
<dbReference type="GO" id="GO:0030261">
    <property type="term" value="P:chromosome condensation"/>
    <property type="evidence" value="ECO:0007669"/>
    <property type="project" value="InterPro"/>
</dbReference>
<dbReference type="GO" id="GO:0005694">
    <property type="term" value="C:chromosome"/>
    <property type="evidence" value="ECO:0007669"/>
    <property type="project" value="InterPro"/>
</dbReference>
<dbReference type="GO" id="GO:0005524">
    <property type="term" value="F:ATP binding"/>
    <property type="evidence" value="ECO:0007669"/>
    <property type="project" value="UniProtKB-UniRule"/>
</dbReference>
<feature type="coiled-coil region" evidence="6">
    <location>
        <begin position="756"/>
        <end position="814"/>
    </location>
</feature>
<accession>A0A380NGD7</accession>
<dbReference type="Gene3D" id="3.40.50.300">
    <property type="entry name" value="P-loop containing nucleotide triphosphate hydrolases"/>
    <property type="match status" value="2"/>
</dbReference>
<keyword evidence="3 6" id="KW-0067">ATP-binding</keyword>
<feature type="coiled-coil region" evidence="6">
    <location>
        <begin position="276"/>
        <end position="331"/>
    </location>
</feature>
<organism evidence="8 9">
    <name type="scientific">Veillonella criceti</name>
    <dbReference type="NCBI Taxonomy" id="103891"/>
    <lineage>
        <taxon>Bacteria</taxon>
        <taxon>Bacillati</taxon>
        <taxon>Bacillota</taxon>
        <taxon>Negativicutes</taxon>
        <taxon>Veillonellales</taxon>
        <taxon>Veillonellaceae</taxon>
        <taxon>Veillonella</taxon>
    </lineage>
</organism>
<sequence>MQLLRLELKGFKSFADKTIVKFSPGMTAIVGPNGSGKSNITDAMRWVLGESNVRQLRGQKAEDIIFAGTEKRRPMSTAEVTLVFDNSDKRLHPDLAEVALTRRIYRSGESEFYINKKACRLKDIQALLADTGLGRDSMAIIGQNRVDAILNSKPEERRLIFEEVAGIARFKMNKEESLRRMGQTDRNMERVADLMANLEEQIGPLQEKATKTETHGKLSQRKRLYDGALAFHDFKVADRLFTKQENEKIALEQEDIEIQTELAKVASSEQRLKLHNDEQQLALRTAEEAVAQAQREEERLQGETNLVEEQLRSATKEVQELQYRLHEMEATIAGDGQKVLVHEKLVADSEIELAKQVELVTQTERDYELARTQLQATQAAFQAVQKEAASRHEEQLNLVGQVEKHRSELLRVEDELQSARHLVQTLTKEVAEVATEEETALTKVSQLELSKAEQEAIRTAQQTTLSELRRSRQALEKACQMAHREDQRLEGRLQVLSQWTEQHEGYTEGTRNALQANEGWRSELHGAIGDLFAVEPKFVTALDIALGGSINHVVASTSRAAADCIAYLKRTQGGRVTFLPLETVKGQPLQTPALAESGVLGRAVDCITFEETYRGIFTYLLGRTLVVDTMDRAIALQKKYKQQLRIVTLGGEQFQPGGSLSGGVTKRRKASVMARKEELSTLMTQRQALQSQLAINQRNLQEQEGQIEALLATMDEQKDSWDELHTLLLTTRTLCQAASERKQRKEHLLADNIVKVSDLEELHKALSQDLAQQEASLESLQGQQGAHSEGTVTLEQLERHQKAQEQANMAWNEARLQYEQSRQQQLFRQNQIAEWKASIEANTLKMEPLQMQLTRQIELANITLPQQLASLRDSCVVQTAKAKVLQKERQDLYELHNTQKQDLENLASQRSALDIRQKRIQQRLLQMEGQLAKYEMNSNQAIAKLGELGFTKEEAQDIHLDGAVADWRLEQGHLQSQIEALGPINPEAVVEYEEALKKQKFYEEQRSDLELAKQQLESVIAEIDKAMSTQLSEVLEIVGDRFQTVFSQLFSGGTAQIVLTDAEHILTSGIDFYIQPPGKKRQQLTLLSGGERALTVIALLFSFLDYRPAPFCVLDEVDAALDEANVERFGSYLQRLGADTQFIVVSHRKRTMEAALVLQGVTMVERGVSRLLTVAFDDIEEDM</sequence>
<dbReference type="InterPro" id="IPR011890">
    <property type="entry name" value="SMC_prok"/>
</dbReference>
<dbReference type="InterPro" id="IPR036277">
    <property type="entry name" value="SMC_hinge_sf"/>
</dbReference>
<keyword evidence="9" id="KW-1185">Reference proteome</keyword>
<keyword evidence="2 6" id="KW-0547">Nucleotide-binding</keyword>
<evidence type="ECO:0000313" key="9">
    <source>
        <dbReference type="Proteomes" id="UP000255367"/>
    </source>
</evidence>
<dbReference type="InterPro" id="IPR003395">
    <property type="entry name" value="RecF/RecN/SMC_N"/>
</dbReference>
<dbReference type="PIRSF" id="PIRSF005719">
    <property type="entry name" value="SMC"/>
    <property type="match status" value="1"/>
</dbReference>
<dbReference type="GO" id="GO:0007059">
    <property type="term" value="P:chromosome segregation"/>
    <property type="evidence" value="ECO:0007669"/>
    <property type="project" value="UniProtKB-UniRule"/>
</dbReference>